<comment type="caution">
    <text evidence="10">The sequence shown here is derived from an EMBL/GenBank/DDBJ whole genome shotgun (WGS) entry which is preliminary data.</text>
</comment>
<dbReference type="GO" id="GO:0008720">
    <property type="term" value="F:D-lactate dehydrogenase (NAD+) activity"/>
    <property type="evidence" value="ECO:0007669"/>
    <property type="project" value="TreeGrafter"/>
</dbReference>
<name>A0A2A5WAE4_9GAMM</name>
<dbReference type="InterPro" id="IPR017896">
    <property type="entry name" value="4Fe4S_Fe-S-bd"/>
</dbReference>
<dbReference type="GO" id="GO:0004458">
    <property type="term" value="F:D-lactate dehydrogenase (cytochrome) activity"/>
    <property type="evidence" value="ECO:0007669"/>
    <property type="project" value="TreeGrafter"/>
</dbReference>
<gene>
    <name evidence="10" type="ORF">CNF02_08310</name>
</gene>
<dbReference type="InterPro" id="IPR016164">
    <property type="entry name" value="FAD-linked_Oxase-like_C"/>
</dbReference>
<evidence type="ECO:0000259" key="9">
    <source>
        <dbReference type="PROSITE" id="PS51387"/>
    </source>
</evidence>
<keyword evidence="7" id="KW-0411">Iron-sulfur</keyword>
<proteinExistence type="predicted"/>
<protein>
    <submittedName>
        <fullName evidence="10">FAD-binding oxidoreductase</fullName>
    </submittedName>
</protein>
<dbReference type="PANTHER" id="PTHR11748">
    <property type="entry name" value="D-LACTATE DEHYDROGENASE"/>
    <property type="match status" value="1"/>
</dbReference>
<dbReference type="PANTHER" id="PTHR11748:SF119">
    <property type="entry name" value="D-2-HYDROXYGLUTARATE DEHYDROGENASE"/>
    <property type="match status" value="1"/>
</dbReference>
<dbReference type="PROSITE" id="PS51387">
    <property type="entry name" value="FAD_PCMH"/>
    <property type="match status" value="1"/>
</dbReference>
<dbReference type="InterPro" id="IPR016166">
    <property type="entry name" value="FAD-bd_PCMH"/>
</dbReference>
<dbReference type="InterPro" id="IPR036318">
    <property type="entry name" value="FAD-bd_PCMH-like_sf"/>
</dbReference>
<keyword evidence="5" id="KW-0560">Oxidoreductase</keyword>
<dbReference type="InterPro" id="IPR006094">
    <property type="entry name" value="Oxid_FAD_bind_N"/>
</dbReference>
<evidence type="ECO:0000256" key="4">
    <source>
        <dbReference type="ARBA" id="ARBA00022827"/>
    </source>
</evidence>
<dbReference type="PROSITE" id="PS00198">
    <property type="entry name" value="4FE4S_FER_1"/>
    <property type="match status" value="1"/>
</dbReference>
<dbReference type="InterPro" id="IPR017900">
    <property type="entry name" value="4Fe4S_Fe_S_CS"/>
</dbReference>
<dbReference type="GO" id="GO:0071949">
    <property type="term" value="F:FAD binding"/>
    <property type="evidence" value="ECO:0007669"/>
    <property type="project" value="InterPro"/>
</dbReference>
<dbReference type="Gene3D" id="3.30.465.10">
    <property type="match status" value="1"/>
</dbReference>
<sequence>MIKKNTNSDLERRLRRELRGDVLFDDFSRGRYSTDASIYQLMPIGVVVPKSDDDVEAAIKIAKEEGIPVLPRGSGTSQNGQAIGEALLLDTTRHLNTVVDFDKENRTACVQPGLVLDQLNRFLKPHGLFYPVDVSTANRATLGGMTGNNSCGARSIRYGNMVHNVRSVEALLADGSRAHFKKLNDDPNNGNVSAILLKQLLTLGEREAEEIVARFPDLLRRVGGYNIDELIKDKPNLGSLLVGSEGTLGFFQRIHLNLQPLPSEKVLGICHFPTFYEAMESTQHIVKLDPAAVELVDRTMIDLARAIPIFAPTVNRFVEGEPDALLLVEFAGEDKNEQLADLQKLVELMGDLGFPNSVVEATDNEFQNAVWEVRKQGLNIMMSMKGDGKPVSFIEDCAVDLRDLAEYTRRLAEIFEKNGTTGTFYAHASVGTLHVRPVLNMKEESGAVKMRAIVEECLEMVREYKGSHSGEHGDGISRSEFHEPMFGRRMVQNFEEVKQAFDPGNLFNPGKIVNPHKMDDREIMRFAPGYEPIKLETKLDWSEWGGINRALEMCNNNGACRKSHVGTMCPSYRVTKDEQHLTRGRANSLRLAITGQLGPDAFSSEAMYETMDLCVGCKGCKRECPTGIDMARMKVEFLDQYHQRHGTKMREKLFAYLPRYAPKIKSLHFLLNLRDQIPGLAKISEWVFGLSSKRQLPKWRRDHFQYSTEDRIGADNKKEVVLLVDTFNGCFETENASAALAVLNAAGYHVHCPRPLDGGRPLCCGRTFISNGLIDEAKIEVCRTMEALKPFVERGVPIVGLEPSCLLTLRDEYLVLFPGEASKSLADNSFMLEEFLAAEHDADQLKLNLQALPTKQALLHGHCHQKAFAALSPVQKILGLIPGLEVKAIDSSCCGMAGSFGYEKEHYETSMAMGSLSLFPSIEASQDNVLIVADGTSCRGQIEHGTGRQALHVARVLQMALPS</sequence>
<feature type="domain" description="FAD-binding PCMH-type" evidence="9">
    <location>
        <begin position="39"/>
        <end position="261"/>
    </location>
</feature>
<evidence type="ECO:0000256" key="5">
    <source>
        <dbReference type="ARBA" id="ARBA00023002"/>
    </source>
</evidence>
<dbReference type="SUPFAM" id="SSF55103">
    <property type="entry name" value="FAD-linked oxidases, C-terminal domain"/>
    <property type="match status" value="1"/>
</dbReference>
<dbReference type="GO" id="GO:0046872">
    <property type="term" value="F:metal ion binding"/>
    <property type="evidence" value="ECO:0007669"/>
    <property type="project" value="UniProtKB-KW"/>
</dbReference>
<feature type="domain" description="4Fe-4S ferredoxin-type" evidence="8">
    <location>
        <begin position="604"/>
        <end position="633"/>
    </location>
</feature>
<accession>A0A2A5WAE4</accession>
<dbReference type="InterPro" id="IPR016169">
    <property type="entry name" value="FAD-bd_PCMH_sub2"/>
</dbReference>
<evidence type="ECO:0000313" key="10">
    <source>
        <dbReference type="EMBL" id="PDH33440.1"/>
    </source>
</evidence>
<keyword evidence="3" id="KW-0479">Metal-binding</keyword>
<evidence type="ECO:0000256" key="2">
    <source>
        <dbReference type="ARBA" id="ARBA00022630"/>
    </source>
</evidence>
<dbReference type="EMBL" id="NTJZ01000008">
    <property type="protein sequence ID" value="PDH33440.1"/>
    <property type="molecule type" value="Genomic_DNA"/>
</dbReference>
<dbReference type="Gene3D" id="1.10.45.10">
    <property type="entry name" value="Vanillyl-alcohol Oxidase, Chain A, domain 4"/>
    <property type="match status" value="1"/>
</dbReference>
<organism evidence="10 11">
    <name type="scientific">OM182 bacterium MED-G28</name>
    <dbReference type="NCBI Taxonomy" id="1986256"/>
    <lineage>
        <taxon>Bacteria</taxon>
        <taxon>Pseudomonadati</taxon>
        <taxon>Pseudomonadota</taxon>
        <taxon>Gammaproteobacteria</taxon>
        <taxon>OMG group</taxon>
        <taxon>OM182 clade</taxon>
    </lineage>
</organism>
<comment type="cofactor">
    <cofactor evidence="1">
        <name>FAD</name>
        <dbReference type="ChEBI" id="CHEBI:57692"/>
    </cofactor>
</comment>
<dbReference type="Pfam" id="PF02913">
    <property type="entry name" value="FAD-oxidase_C"/>
    <property type="match status" value="1"/>
</dbReference>
<keyword evidence="6" id="KW-0408">Iron</keyword>
<evidence type="ECO:0000313" key="11">
    <source>
        <dbReference type="Proteomes" id="UP000219329"/>
    </source>
</evidence>
<dbReference type="AlphaFoldDB" id="A0A2A5WAE4"/>
<evidence type="ECO:0000259" key="8">
    <source>
        <dbReference type="PROSITE" id="PS51379"/>
    </source>
</evidence>
<dbReference type="Pfam" id="PF01565">
    <property type="entry name" value="FAD_binding_4"/>
    <property type="match status" value="1"/>
</dbReference>
<dbReference type="GO" id="GO:0051536">
    <property type="term" value="F:iron-sulfur cluster binding"/>
    <property type="evidence" value="ECO:0007669"/>
    <property type="project" value="UniProtKB-KW"/>
</dbReference>
<dbReference type="Gene3D" id="3.30.70.2740">
    <property type="match status" value="1"/>
</dbReference>
<dbReference type="Proteomes" id="UP000219329">
    <property type="component" value="Unassembled WGS sequence"/>
</dbReference>
<dbReference type="PROSITE" id="PS51379">
    <property type="entry name" value="4FE4S_FER_2"/>
    <property type="match status" value="1"/>
</dbReference>
<dbReference type="GO" id="GO:1903457">
    <property type="term" value="P:lactate catabolic process"/>
    <property type="evidence" value="ECO:0007669"/>
    <property type="project" value="TreeGrafter"/>
</dbReference>
<dbReference type="SUPFAM" id="SSF56176">
    <property type="entry name" value="FAD-binding/transporter-associated domain-like"/>
    <property type="match status" value="1"/>
</dbReference>
<evidence type="ECO:0000256" key="7">
    <source>
        <dbReference type="ARBA" id="ARBA00023014"/>
    </source>
</evidence>
<evidence type="ECO:0000256" key="6">
    <source>
        <dbReference type="ARBA" id="ARBA00023004"/>
    </source>
</evidence>
<dbReference type="InterPro" id="IPR004113">
    <property type="entry name" value="FAD-bd_oxidored_4_C"/>
</dbReference>
<dbReference type="InterPro" id="IPR016171">
    <property type="entry name" value="Vanillyl_alc_oxidase_C-sub2"/>
</dbReference>
<dbReference type="SUPFAM" id="SSF46548">
    <property type="entry name" value="alpha-helical ferredoxin"/>
    <property type="match status" value="1"/>
</dbReference>
<keyword evidence="4" id="KW-0274">FAD</keyword>
<evidence type="ECO:0000256" key="1">
    <source>
        <dbReference type="ARBA" id="ARBA00001974"/>
    </source>
</evidence>
<evidence type="ECO:0000256" key="3">
    <source>
        <dbReference type="ARBA" id="ARBA00022723"/>
    </source>
</evidence>
<reference evidence="10 11" key="1">
    <citation type="submission" date="2017-08" db="EMBL/GenBank/DDBJ databases">
        <title>Fine stratification of microbial communities through a metagenomic profile of the photic zone.</title>
        <authorList>
            <person name="Haro-Moreno J.M."/>
            <person name="Lopez-Perez M."/>
            <person name="De La Torre J."/>
            <person name="Picazo A."/>
            <person name="Camacho A."/>
            <person name="Rodriguez-Valera F."/>
        </authorList>
    </citation>
    <scope>NUCLEOTIDE SEQUENCE [LARGE SCALE GENOMIC DNA]</scope>
    <source>
        <strain evidence="10">MED-G28</strain>
    </source>
</reference>
<dbReference type="Pfam" id="PF13183">
    <property type="entry name" value="Fer4_8"/>
    <property type="match status" value="1"/>
</dbReference>
<keyword evidence="2" id="KW-0285">Flavoprotein</keyword>